<evidence type="ECO:0000256" key="5">
    <source>
        <dbReference type="ARBA" id="ARBA00022989"/>
    </source>
</evidence>
<feature type="domain" description="Trichome birefringence-like C-terminal" evidence="8">
    <location>
        <begin position="169"/>
        <end position="455"/>
    </location>
</feature>
<dbReference type="EnsemblPlants" id="KEH24899">
    <property type="protein sequence ID" value="KEH24899"/>
    <property type="gene ID" value="MTR_6g007777"/>
</dbReference>
<reference evidence="10 13" key="1">
    <citation type="journal article" date="2011" name="Nature">
        <title>The Medicago genome provides insight into the evolution of rhizobial symbioses.</title>
        <authorList>
            <person name="Young N.D."/>
            <person name="Debelle F."/>
            <person name="Oldroyd G.E."/>
            <person name="Geurts R."/>
            <person name="Cannon S.B."/>
            <person name="Udvardi M.K."/>
            <person name="Benedito V.A."/>
            <person name="Mayer K.F."/>
            <person name="Gouzy J."/>
            <person name="Schoof H."/>
            <person name="Van de Peer Y."/>
            <person name="Proost S."/>
            <person name="Cook D.R."/>
            <person name="Meyers B.C."/>
            <person name="Spannagl M."/>
            <person name="Cheung F."/>
            <person name="De Mita S."/>
            <person name="Krishnakumar V."/>
            <person name="Gundlach H."/>
            <person name="Zhou S."/>
            <person name="Mudge J."/>
            <person name="Bharti A.K."/>
            <person name="Murray J.D."/>
            <person name="Naoumkina M.A."/>
            <person name="Rosen B."/>
            <person name="Silverstein K.A."/>
            <person name="Tang H."/>
            <person name="Rombauts S."/>
            <person name="Zhao P.X."/>
            <person name="Zhou P."/>
            <person name="Barbe V."/>
            <person name="Bardou P."/>
            <person name="Bechner M."/>
            <person name="Bellec A."/>
            <person name="Berger A."/>
            <person name="Berges H."/>
            <person name="Bidwell S."/>
            <person name="Bisseling T."/>
            <person name="Choisne N."/>
            <person name="Couloux A."/>
            <person name="Denny R."/>
            <person name="Deshpande S."/>
            <person name="Dai X."/>
            <person name="Doyle J.J."/>
            <person name="Dudez A.M."/>
            <person name="Farmer A.D."/>
            <person name="Fouteau S."/>
            <person name="Franken C."/>
            <person name="Gibelin C."/>
            <person name="Gish J."/>
            <person name="Goldstein S."/>
            <person name="Gonzalez A.J."/>
            <person name="Green P.J."/>
            <person name="Hallab A."/>
            <person name="Hartog M."/>
            <person name="Hua A."/>
            <person name="Humphray S.J."/>
            <person name="Jeong D.H."/>
            <person name="Jing Y."/>
            <person name="Jocker A."/>
            <person name="Kenton S.M."/>
            <person name="Kim D.J."/>
            <person name="Klee K."/>
            <person name="Lai H."/>
            <person name="Lang C."/>
            <person name="Lin S."/>
            <person name="Macmil S.L."/>
            <person name="Magdelenat G."/>
            <person name="Matthews L."/>
            <person name="McCorrison J."/>
            <person name="Monaghan E.L."/>
            <person name="Mun J.H."/>
            <person name="Najar F.Z."/>
            <person name="Nicholson C."/>
            <person name="Noirot C."/>
            <person name="O'Bleness M."/>
            <person name="Paule C.R."/>
            <person name="Poulain J."/>
            <person name="Prion F."/>
            <person name="Qin B."/>
            <person name="Qu C."/>
            <person name="Retzel E.F."/>
            <person name="Riddle C."/>
            <person name="Sallet E."/>
            <person name="Samain S."/>
            <person name="Samson N."/>
            <person name="Sanders I."/>
            <person name="Saurat O."/>
            <person name="Scarpelli C."/>
            <person name="Schiex T."/>
            <person name="Segurens B."/>
            <person name="Severin A.J."/>
            <person name="Sherrier D.J."/>
            <person name="Shi R."/>
            <person name="Sims S."/>
            <person name="Singer S.R."/>
            <person name="Sinharoy S."/>
            <person name="Sterck L."/>
            <person name="Viollet A."/>
            <person name="Wang B.B."/>
            <person name="Wang K."/>
            <person name="Wang M."/>
            <person name="Wang X."/>
            <person name="Warfsmann J."/>
            <person name="Weissenbach J."/>
            <person name="White D.D."/>
            <person name="White J.D."/>
            <person name="Wiley G.B."/>
            <person name="Wincker P."/>
            <person name="Xing Y."/>
            <person name="Yang L."/>
            <person name="Yao Z."/>
            <person name="Ying F."/>
            <person name="Zhai J."/>
            <person name="Zhou L."/>
            <person name="Zuber A."/>
            <person name="Denarie J."/>
            <person name="Dixon R.A."/>
            <person name="May G.D."/>
            <person name="Schwartz D.C."/>
            <person name="Rogers J."/>
            <person name="Quetier F."/>
            <person name="Town C.D."/>
            <person name="Roe B.A."/>
        </authorList>
    </citation>
    <scope>NUCLEOTIDE SEQUENCE [LARGE SCALE GENOMIC DNA]</scope>
    <source>
        <strain evidence="10">A17</strain>
        <strain evidence="12 13">cv. Jemalong A17</strain>
    </source>
</reference>
<name>A0A072U5A0_MEDTR</name>
<dbReference type="AlphaFoldDB" id="A0A072U5A0"/>
<dbReference type="EMBL" id="CM001222">
    <property type="protein sequence ID" value="KEH24899.1"/>
    <property type="molecule type" value="Genomic_DNA"/>
</dbReference>
<dbReference type="GO" id="GO:0005794">
    <property type="term" value="C:Golgi apparatus"/>
    <property type="evidence" value="ECO:0000318"/>
    <property type="project" value="GO_Central"/>
</dbReference>
<keyword evidence="13" id="KW-1185">Reference proteome</keyword>
<dbReference type="HOGENOM" id="CLU_020953_6_0_1"/>
<evidence type="ECO:0000313" key="13">
    <source>
        <dbReference type="Proteomes" id="UP000002051"/>
    </source>
</evidence>
<dbReference type="Gramene" id="rna34103">
    <property type="protein sequence ID" value="RHN49877.1"/>
    <property type="gene ID" value="gene34103"/>
</dbReference>
<feature type="domain" description="Trichome birefringence-like N-terminal" evidence="9">
    <location>
        <begin position="115"/>
        <end position="168"/>
    </location>
</feature>
<dbReference type="STRING" id="3880.A0A072U5A0"/>
<evidence type="ECO:0000256" key="6">
    <source>
        <dbReference type="ARBA" id="ARBA00023136"/>
    </source>
</evidence>
<organism evidence="10 13">
    <name type="scientific">Medicago truncatula</name>
    <name type="common">Barrel medic</name>
    <name type="synonym">Medicago tribuloides</name>
    <dbReference type="NCBI Taxonomy" id="3880"/>
    <lineage>
        <taxon>Eukaryota</taxon>
        <taxon>Viridiplantae</taxon>
        <taxon>Streptophyta</taxon>
        <taxon>Embryophyta</taxon>
        <taxon>Tracheophyta</taxon>
        <taxon>Spermatophyta</taxon>
        <taxon>Magnoliopsida</taxon>
        <taxon>eudicotyledons</taxon>
        <taxon>Gunneridae</taxon>
        <taxon>Pentapetalae</taxon>
        <taxon>rosids</taxon>
        <taxon>fabids</taxon>
        <taxon>Fabales</taxon>
        <taxon>Fabaceae</taxon>
        <taxon>Papilionoideae</taxon>
        <taxon>50 kb inversion clade</taxon>
        <taxon>NPAAA clade</taxon>
        <taxon>Hologalegina</taxon>
        <taxon>IRL clade</taxon>
        <taxon>Trifolieae</taxon>
        <taxon>Medicago</taxon>
    </lineage>
</organism>
<protein>
    <submittedName>
        <fullName evidence="10">Pmr5/Cas1p GDSL/SGNH-like acyl-esterase family protein</fullName>
    </submittedName>
    <submittedName>
        <fullName evidence="11">Putative PMR5 domain, PC-Esterase, trichome birefringence-like family</fullName>
    </submittedName>
</protein>
<dbReference type="InterPro" id="IPR025846">
    <property type="entry name" value="TBL_N"/>
</dbReference>
<dbReference type="PANTHER" id="PTHR32285:SF28">
    <property type="entry name" value="XYLOGLUCAN O-ACETYLTRANSFERASE 2"/>
    <property type="match status" value="1"/>
</dbReference>
<evidence type="ECO:0000259" key="9">
    <source>
        <dbReference type="Pfam" id="PF14416"/>
    </source>
</evidence>
<gene>
    <name evidence="12" type="primary">25495218</name>
    <name evidence="10" type="ordered locus">MTR_6g007777</name>
    <name evidence="11" type="ORF">MtrunA17_Chr6g0451321</name>
</gene>
<dbReference type="Pfam" id="PF13839">
    <property type="entry name" value="PC-Esterase"/>
    <property type="match status" value="1"/>
</dbReference>
<sequence length="472" mass="55054">MKSSSKPFDHKFHNYGKKESCANLLIKGLPFVLTSLFIATILTFFFLYSPNPLTLLPNQTHDEFIDNHSQIEEHEHANDFIKHHSQNLNLNQEHEDQHVNISKPSPSKPNKEKKTCDLFKGHWIRGLRGSSYYTNSSCPTIPDSKNCFKHGRMDNDFLNWKWKPEQCELPMFDPKIFLNIVRGKKMAFIGDSVARNHMDSLLCLLSQEEIPKDIHKDSEDKFRTYYFPKYDFTLMILWSRFLIVGEERIVNGTDTGIFDLHFDKVDEDWAKVIPELDYAIVSSGHWFFRLMYLHQGGKLLGCVYCSEKNVINRDSDFTLRLAFEATLNYINNCKECRKGKLLTILRTFAPAHFEGGIWNTGGYCNRTSPINKGEVDLNRFEWNLRNVQMEEFMKVKNNNKGNIRFEILDVTNAMMMRPDGHPGQHWGNKWMKGYNDCTHWCLPGAIDVWSELLLAILQREGDQERIMSFGLE</sequence>
<evidence type="ECO:0000256" key="7">
    <source>
        <dbReference type="SAM" id="Phobius"/>
    </source>
</evidence>
<dbReference type="Pfam" id="PF14416">
    <property type="entry name" value="PMR5N"/>
    <property type="match status" value="1"/>
</dbReference>
<evidence type="ECO:0000256" key="2">
    <source>
        <dbReference type="ARBA" id="ARBA00007727"/>
    </source>
</evidence>
<dbReference type="EMBL" id="PSQE01000006">
    <property type="protein sequence ID" value="RHN49877.1"/>
    <property type="molecule type" value="Genomic_DNA"/>
</dbReference>
<evidence type="ECO:0000313" key="11">
    <source>
        <dbReference type="EMBL" id="RHN49877.1"/>
    </source>
</evidence>
<dbReference type="OrthoDB" id="630188at2759"/>
<evidence type="ECO:0000256" key="3">
    <source>
        <dbReference type="ARBA" id="ARBA00022692"/>
    </source>
</evidence>
<proteinExistence type="inferred from homology"/>
<dbReference type="GO" id="GO:0016020">
    <property type="term" value="C:membrane"/>
    <property type="evidence" value="ECO:0007669"/>
    <property type="project" value="UniProtKB-SubCell"/>
</dbReference>
<accession>A0A072U5A0</accession>
<evidence type="ECO:0000313" key="12">
    <source>
        <dbReference type="EnsemblPlants" id="KEH24899"/>
    </source>
</evidence>
<dbReference type="PANTHER" id="PTHR32285">
    <property type="entry name" value="PROTEIN TRICHOME BIREFRINGENCE-LIKE 9-RELATED"/>
    <property type="match status" value="1"/>
</dbReference>
<reference evidence="11" key="4">
    <citation type="journal article" date="2018" name="Nat. Plants">
        <title>Whole-genome landscape of Medicago truncatula symbiotic genes.</title>
        <authorList>
            <person name="Pecrix Y."/>
            <person name="Gamas P."/>
            <person name="Carrere S."/>
        </authorList>
    </citation>
    <scope>NUCLEOTIDE SEQUENCE</scope>
    <source>
        <tissue evidence="11">Leaves</tissue>
    </source>
</reference>
<keyword evidence="6 7" id="KW-0472">Membrane</keyword>
<dbReference type="Proteomes" id="UP000002051">
    <property type="component" value="Chromosome 6"/>
</dbReference>
<dbReference type="InterPro" id="IPR029962">
    <property type="entry name" value="TBL"/>
</dbReference>
<evidence type="ECO:0000259" key="8">
    <source>
        <dbReference type="Pfam" id="PF13839"/>
    </source>
</evidence>
<feature type="transmembrane region" description="Helical" evidence="7">
    <location>
        <begin position="21"/>
        <end position="48"/>
    </location>
</feature>
<dbReference type="GO" id="GO:0016413">
    <property type="term" value="F:O-acetyltransferase activity"/>
    <property type="evidence" value="ECO:0000318"/>
    <property type="project" value="GO_Central"/>
</dbReference>
<dbReference type="Proteomes" id="UP000265566">
    <property type="component" value="Chromosome 6"/>
</dbReference>
<keyword evidence="4" id="KW-0735">Signal-anchor</keyword>
<reference evidence="10 13" key="2">
    <citation type="journal article" date="2014" name="BMC Genomics">
        <title>An improved genome release (version Mt4.0) for the model legume Medicago truncatula.</title>
        <authorList>
            <person name="Tang H."/>
            <person name="Krishnakumar V."/>
            <person name="Bidwell S."/>
            <person name="Rosen B."/>
            <person name="Chan A."/>
            <person name="Zhou S."/>
            <person name="Gentzbittel L."/>
            <person name="Childs K.L."/>
            <person name="Yandell M."/>
            <person name="Gundlach H."/>
            <person name="Mayer K.F."/>
            <person name="Schwartz D.C."/>
            <person name="Town C.D."/>
        </authorList>
    </citation>
    <scope>GENOME REANNOTATION</scope>
    <source>
        <strain evidence="10">A17</strain>
        <strain evidence="12 13">cv. Jemalong A17</strain>
    </source>
</reference>
<reference evidence="12" key="3">
    <citation type="submission" date="2015-04" db="UniProtKB">
        <authorList>
            <consortium name="EnsemblPlants"/>
        </authorList>
    </citation>
    <scope>IDENTIFICATION</scope>
    <source>
        <strain evidence="12">cv. Jemalong A17</strain>
    </source>
</reference>
<evidence type="ECO:0000256" key="4">
    <source>
        <dbReference type="ARBA" id="ARBA00022968"/>
    </source>
</evidence>
<evidence type="ECO:0000313" key="10">
    <source>
        <dbReference type="EMBL" id="KEH24899.1"/>
    </source>
</evidence>
<keyword evidence="3 7" id="KW-0812">Transmembrane</keyword>
<evidence type="ECO:0000256" key="1">
    <source>
        <dbReference type="ARBA" id="ARBA00004167"/>
    </source>
</evidence>
<dbReference type="InterPro" id="IPR026057">
    <property type="entry name" value="TBL_C"/>
</dbReference>
<comment type="subcellular location">
    <subcellularLocation>
        <location evidence="1">Membrane</location>
        <topology evidence="1">Single-pass membrane protein</topology>
    </subcellularLocation>
</comment>
<dbReference type="KEGG" id="mtr:25495218"/>
<keyword evidence="5 7" id="KW-1133">Transmembrane helix</keyword>
<comment type="similarity">
    <text evidence="2">Belongs to the PC-esterase family. TBL subfamily.</text>
</comment>